<feature type="non-terminal residue" evidence="1">
    <location>
        <position position="60"/>
    </location>
</feature>
<organism evidence="1 2">
    <name type="scientific">Trichogramma brassicae</name>
    <dbReference type="NCBI Taxonomy" id="86971"/>
    <lineage>
        <taxon>Eukaryota</taxon>
        <taxon>Metazoa</taxon>
        <taxon>Ecdysozoa</taxon>
        <taxon>Arthropoda</taxon>
        <taxon>Hexapoda</taxon>
        <taxon>Insecta</taxon>
        <taxon>Pterygota</taxon>
        <taxon>Neoptera</taxon>
        <taxon>Endopterygota</taxon>
        <taxon>Hymenoptera</taxon>
        <taxon>Apocrita</taxon>
        <taxon>Proctotrupomorpha</taxon>
        <taxon>Chalcidoidea</taxon>
        <taxon>Trichogrammatidae</taxon>
        <taxon>Trichogramma</taxon>
    </lineage>
</organism>
<protein>
    <submittedName>
        <fullName evidence="1">Uncharacterized protein</fullName>
    </submittedName>
</protein>
<sequence length="60" mass="7102">MHWMKLAEAFQKTTSGDKFLIFDSKHTEEILLKDEAGLFNEEEFGDLKPKWNVFFLTDFS</sequence>
<proteinExistence type="predicted"/>
<name>A0A6H5IIJ6_9HYME</name>
<accession>A0A6H5IIJ6</accession>
<evidence type="ECO:0000313" key="1">
    <source>
        <dbReference type="EMBL" id="CAB0036891.1"/>
    </source>
</evidence>
<dbReference type="Proteomes" id="UP000479190">
    <property type="component" value="Unassembled WGS sequence"/>
</dbReference>
<evidence type="ECO:0000313" key="2">
    <source>
        <dbReference type="Proteomes" id="UP000479190"/>
    </source>
</evidence>
<keyword evidence="2" id="KW-1185">Reference proteome</keyword>
<dbReference type="AlphaFoldDB" id="A0A6H5IIJ6"/>
<dbReference type="EMBL" id="CADCXV010000833">
    <property type="protein sequence ID" value="CAB0036891.1"/>
    <property type="molecule type" value="Genomic_DNA"/>
</dbReference>
<reference evidence="1 2" key="1">
    <citation type="submission" date="2020-02" db="EMBL/GenBank/DDBJ databases">
        <authorList>
            <person name="Ferguson B K."/>
        </authorList>
    </citation>
    <scope>NUCLEOTIDE SEQUENCE [LARGE SCALE GENOMIC DNA]</scope>
</reference>
<gene>
    <name evidence="1" type="ORF">TBRA_LOCUS8736</name>
</gene>